<evidence type="ECO:0000256" key="2">
    <source>
        <dbReference type="ARBA" id="ARBA00008180"/>
    </source>
</evidence>
<evidence type="ECO:0000256" key="5">
    <source>
        <dbReference type="ARBA" id="ARBA00023034"/>
    </source>
</evidence>
<organism evidence="8">
    <name type="scientific">Tetraselmis sp. GSL018</name>
    <dbReference type="NCBI Taxonomy" id="582737"/>
    <lineage>
        <taxon>Eukaryota</taxon>
        <taxon>Viridiplantae</taxon>
        <taxon>Chlorophyta</taxon>
        <taxon>core chlorophytes</taxon>
        <taxon>Chlorodendrophyceae</taxon>
        <taxon>Chlorodendrales</taxon>
        <taxon>Chlorodendraceae</taxon>
        <taxon>Tetraselmis</taxon>
    </lineage>
</organism>
<proteinExistence type="inferred from homology"/>
<dbReference type="Pfam" id="PF04129">
    <property type="entry name" value="Vps52_CC"/>
    <property type="match status" value="1"/>
</dbReference>
<accession>A0A061SH44</accession>
<keyword evidence="3" id="KW-0813">Transport</keyword>
<feature type="domain" description="Vps52 coiled-coil" evidence="6">
    <location>
        <begin position="89"/>
        <end position="262"/>
    </location>
</feature>
<gene>
    <name evidence="8" type="ORF">TSPGSL018_5839</name>
</gene>
<evidence type="ECO:0000259" key="7">
    <source>
        <dbReference type="Pfam" id="PF20655"/>
    </source>
</evidence>
<dbReference type="GO" id="GO:0019905">
    <property type="term" value="F:syntaxin binding"/>
    <property type="evidence" value="ECO:0007669"/>
    <property type="project" value="TreeGrafter"/>
</dbReference>
<dbReference type="GO" id="GO:0032456">
    <property type="term" value="P:endocytic recycling"/>
    <property type="evidence" value="ECO:0007669"/>
    <property type="project" value="TreeGrafter"/>
</dbReference>
<dbReference type="PANTHER" id="PTHR14190:SF7">
    <property type="entry name" value="VACUOLAR PROTEIN SORTING-ASSOCIATED PROTEIN 52 HOMOLOG"/>
    <property type="match status" value="1"/>
</dbReference>
<dbReference type="GO" id="GO:0042147">
    <property type="term" value="P:retrograde transport, endosome to Golgi"/>
    <property type="evidence" value="ECO:0007669"/>
    <property type="project" value="TreeGrafter"/>
</dbReference>
<feature type="domain" description="Vps52 C-terminal" evidence="7">
    <location>
        <begin position="279"/>
        <end position="565"/>
    </location>
</feature>
<evidence type="ECO:0000256" key="3">
    <source>
        <dbReference type="ARBA" id="ARBA00022448"/>
    </source>
</evidence>
<dbReference type="EMBL" id="GBEZ01002692">
    <property type="protein sequence ID" value="JAC82384.1"/>
    <property type="molecule type" value="Transcribed_RNA"/>
</dbReference>
<dbReference type="InterPro" id="IPR048361">
    <property type="entry name" value="Vps52_C"/>
</dbReference>
<dbReference type="Pfam" id="PF20655">
    <property type="entry name" value="Vps52_C"/>
    <property type="match status" value="1"/>
</dbReference>
<evidence type="ECO:0000259" key="6">
    <source>
        <dbReference type="Pfam" id="PF04129"/>
    </source>
</evidence>
<sequence>EQELCKPEDSYAEHNLLGEIEDNGSELDAELSWTEIPETFCLDGLEEEMEQLMDHEVVKGILHQGCEVKEYAQQVESKLREVELDSIQDYITESDTLVELHDQIQACDSILEVMEQMLGGFQSDLGNLSSEIKHLQEQSLTMSVKLRNRKDAEEQLGKFIDNICVPPTLIHGIMEGEVDAKFLEHLKILDMKLTFVSEDKAAAKTAAYQDVRPELERLRAKAVAKCREFLLQRFYTFRKPKTNIQILQQNVLLKFRYLVQFLRRHGQEVFTEVRSCYVDTLSRVLSSHFKSYLASLERLHADVASRGDMVGSGGGEGAIAGAGAFLFGRVMQRRRGPEPLALGDRAKILSQLEQSAIIPHVAEAESMQYPYEALFRSVHKLLLDTATSEYLFCTDFFGEGQIFFDLFQATLTVVEGALGGALQDHFDAIGLLLMIRINYHHQLIMSRRRLPCLDNYLDRVNLMLWPRFKIVLEAHVASVRQALEKPSAGSTAPHPISCRYADFASAMHVLNADYQDQQLDVQLERLESAVIEWLTKTSQAFSPRLNGMIFLINNLNHVLCTLRDAEPLPWAGASSRGEGSSEKKGSVGTSAALSVQHFEDQLSGCTSTYVEEQLRGHFGKLIDFVRRVEAHQQSSGALSDEAIAEAKPIVADFAKKWKNSVEVLHKETTNHFSSSACGTEVLKGVMTQLLLYYTRLLDILKKGGPTAQALSRTAVSIPSIMYEIKKLTRI</sequence>
<dbReference type="GO" id="GO:0000938">
    <property type="term" value="C:GARP complex"/>
    <property type="evidence" value="ECO:0007669"/>
    <property type="project" value="TreeGrafter"/>
</dbReference>
<comment type="similarity">
    <text evidence="2">Belongs to the VPS52 family.</text>
</comment>
<dbReference type="InterPro" id="IPR048319">
    <property type="entry name" value="Vps52_CC"/>
</dbReference>
<dbReference type="AlphaFoldDB" id="A0A061SH44"/>
<dbReference type="PANTHER" id="PTHR14190">
    <property type="entry name" value="SUPPRESSOR OF ACTIN MUTATIONS 2/VACUOLAR PROTEIN SORTING 52"/>
    <property type="match status" value="1"/>
</dbReference>
<keyword evidence="5" id="KW-0333">Golgi apparatus</keyword>
<name>A0A061SH44_9CHLO</name>
<feature type="non-terminal residue" evidence="8">
    <location>
        <position position="1"/>
    </location>
</feature>
<evidence type="ECO:0000256" key="4">
    <source>
        <dbReference type="ARBA" id="ARBA00022927"/>
    </source>
</evidence>
<evidence type="ECO:0000313" key="8">
    <source>
        <dbReference type="EMBL" id="JAC82384.1"/>
    </source>
</evidence>
<evidence type="ECO:0000256" key="1">
    <source>
        <dbReference type="ARBA" id="ARBA00004601"/>
    </source>
</evidence>
<keyword evidence="4" id="KW-0653">Protein transport</keyword>
<dbReference type="GO" id="GO:0005829">
    <property type="term" value="C:cytosol"/>
    <property type="evidence" value="ECO:0007669"/>
    <property type="project" value="GOC"/>
</dbReference>
<dbReference type="InterPro" id="IPR007258">
    <property type="entry name" value="Vps52"/>
</dbReference>
<dbReference type="GO" id="GO:0006896">
    <property type="term" value="P:Golgi to vacuole transport"/>
    <property type="evidence" value="ECO:0007669"/>
    <property type="project" value="TreeGrafter"/>
</dbReference>
<protein>
    <submittedName>
        <fullName evidence="8">Vacuolar protein sorting-associated protein 52</fullName>
    </submittedName>
</protein>
<reference evidence="8" key="1">
    <citation type="submission" date="2014-05" db="EMBL/GenBank/DDBJ databases">
        <title>The transcriptome of the halophilic microalga Tetraselmis sp. GSL018 isolated from the Great Salt Lake, Utah.</title>
        <authorList>
            <person name="Jinkerson R.E."/>
            <person name="D'Adamo S."/>
            <person name="Posewitz M.C."/>
        </authorList>
    </citation>
    <scope>NUCLEOTIDE SEQUENCE</scope>
    <source>
        <strain evidence="8">GSL018</strain>
    </source>
</reference>
<dbReference type="GO" id="GO:0015031">
    <property type="term" value="P:protein transport"/>
    <property type="evidence" value="ECO:0007669"/>
    <property type="project" value="UniProtKB-KW"/>
</dbReference>
<comment type="subcellular location">
    <subcellularLocation>
        <location evidence="1">Golgi apparatus</location>
        <location evidence="1">trans-Golgi network</location>
    </subcellularLocation>
</comment>